<dbReference type="SUPFAM" id="SSF88659">
    <property type="entry name" value="Sigma3 and sigma4 domains of RNA polymerase sigma factors"/>
    <property type="match status" value="1"/>
</dbReference>
<dbReference type="InterPro" id="IPR013325">
    <property type="entry name" value="RNA_pol_sigma_r2"/>
</dbReference>
<keyword evidence="2" id="KW-0805">Transcription regulation</keyword>
<gene>
    <name evidence="7" type="ORF">PSM36_1102</name>
</gene>
<name>A0A1R3T5R4_9BACT</name>
<dbReference type="EMBL" id="LT605205">
    <property type="protein sequence ID" value="SCD19927.1"/>
    <property type="molecule type" value="Genomic_DNA"/>
</dbReference>
<proteinExistence type="inferred from homology"/>
<dbReference type="Gene3D" id="1.10.10.10">
    <property type="entry name" value="Winged helix-like DNA-binding domain superfamily/Winged helix DNA-binding domain"/>
    <property type="match status" value="1"/>
</dbReference>
<dbReference type="CDD" id="cd06171">
    <property type="entry name" value="Sigma70_r4"/>
    <property type="match status" value="1"/>
</dbReference>
<dbReference type="GO" id="GO:0016987">
    <property type="term" value="F:sigma factor activity"/>
    <property type="evidence" value="ECO:0007669"/>
    <property type="project" value="UniProtKB-KW"/>
</dbReference>
<dbReference type="SUPFAM" id="SSF88946">
    <property type="entry name" value="Sigma2 domain of RNA polymerase sigma factors"/>
    <property type="match status" value="1"/>
</dbReference>
<dbReference type="KEGG" id="psac:PSM36_1102"/>
<dbReference type="InterPro" id="IPR036388">
    <property type="entry name" value="WH-like_DNA-bd_sf"/>
</dbReference>
<organism evidence="7 8">
    <name type="scientific">Proteiniphilum saccharofermentans</name>
    <dbReference type="NCBI Taxonomy" id="1642647"/>
    <lineage>
        <taxon>Bacteria</taxon>
        <taxon>Pseudomonadati</taxon>
        <taxon>Bacteroidota</taxon>
        <taxon>Bacteroidia</taxon>
        <taxon>Bacteroidales</taxon>
        <taxon>Dysgonomonadaceae</taxon>
        <taxon>Proteiniphilum</taxon>
    </lineage>
</organism>
<keyword evidence="3" id="KW-0731">Sigma factor</keyword>
<dbReference type="InterPro" id="IPR014284">
    <property type="entry name" value="RNA_pol_sigma-70_dom"/>
</dbReference>
<evidence type="ECO:0000256" key="3">
    <source>
        <dbReference type="ARBA" id="ARBA00023082"/>
    </source>
</evidence>
<sequence length="183" mass="22036">MKKQKEDQGIFTEYFKAFYLQYAGDLVFFARQFVDAHAAEDIVHDIFLKIWDKRSTIIVEENIRNYLLSMVQHACYDYLKHQQVEDTFMNKAVQQIKLDELKYYESPKDYLWDKDKIEAVYASIEKLPSKRREIFKKAYLEEKKHTDIAEELDISVRTVETHVYKALKFLRDSLITFLFLSFF</sequence>
<dbReference type="PANTHER" id="PTHR43133:SF46">
    <property type="entry name" value="RNA POLYMERASE SIGMA-70 FACTOR ECF SUBFAMILY"/>
    <property type="match status" value="1"/>
</dbReference>
<feature type="domain" description="RNA polymerase sigma-70 region 2" evidence="5">
    <location>
        <begin position="19"/>
        <end position="83"/>
    </location>
</feature>
<dbReference type="GO" id="GO:0003677">
    <property type="term" value="F:DNA binding"/>
    <property type="evidence" value="ECO:0007669"/>
    <property type="project" value="InterPro"/>
</dbReference>
<dbReference type="Pfam" id="PF04542">
    <property type="entry name" value="Sigma70_r2"/>
    <property type="match status" value="1"/>
</dbReference>
<dbReference type="InterPro" id="IPR039425">
    <property type="entry name" value="RNA_pol_sigma-70-like"/>
</dbReference>
<dbReference type="InterPro" id="IPR013324">
    <property type="entry name" value="RNA_pol_sigma_r3/r4-like"/>
</dbReference>
<keyword evidence="8" id="KW-1185">Reference proteome</keyword>
<keyword evidence="4" id="KW-0804">Transcription</keyword>
<dbReference type="STRING" id="1642647.PSM36_1102"/>
<dbReference type="InterPro" id="IPR014327">
    <property type="entry name" value="RNA_pol_sigma70_bacteroid"/>
</dbReference>
<dbReference type="InterPro" id="IPR013249">
    <property type="entry name" value="RNA_pol_sigma70_r4_t2"/>
</dbReference>
<dbReference type="Proteomes" id="UP000187464">
    <property type="component" value="Chromosome I"/>
</dbReference>
<dbReference type="NCBIfam" id="TIGR02937">
    <property type="entry name" value="sigma70-ECF"/>
    <property type="match status" value="1"/>
</dbReference>
<dbReference type="Gene3D" id="1.10.1740.10">
    <property type="match status" value="1"/>
</dbReference>
<comment type="similarity">
    <text evidence="1">Belongs to the sigma-70 factor family. ECF subfamily.</text>
</comment>
<dbReference type="PANTHER" id="PTHR43133">
    <property type="entry name" value="RNA POLYMERASE ECF-TYPE SIGMA FACTO"/>
    <property type="match status" value="1"/>
</dbReference>
<evidence type="ECO:0000256" key="4">
    <source>
        <dbReference type="ARBA" id="ARBA00023163"/>
    </source>
</evidence>
<evidence type="ECO:0000256" key="2">
    <source>
        <dbReference type="ARBA" id="ARBA00023015"/>
    </source>
</evidence>
<accession>A0A1R3T5R4</accession>
<dbReference type="GO" id="GO:0006352">
    <property type="term" value="P:DNA-templated transcription initiation"/>
    <property type="evidence" value="ECO:0007669"/>
    <property type="project" value="InterPro"/>
</dbReference>
<evidence type="ECO:0000313" key="8">
    <source>
        <dbReference type="Proteomes" id="UP000187464"/>
    </source>
</evidence>
<dbReference type="InterPro" id="IPR007627">
    <property type="entry name" value="RNA_pol_sigma70_r2"/>
</dbReference>
<dbReference type="RefSeq" id="WP_019538957.1">
    <property type="nucleotide sequence ID" value="NZ_LT605205.1"/>
</dbReference>
<protein>
    <submittedName>
        <fullName evidence="7">RNA polymerase sigma-70 factor</fullName>
    </submittedName>
</protein>
<reference evidence="7 8" key="1">
    <citation type="submission" date="2016-08" db="EMBL/GenBank/DDBJ databases">
        <authorList>
            <person name="Seilhamer J.J."/>
        </authorList>
    </citation>
    <scope>NUCLEOTIDE SEQUENCE [LARGE SCALE GENOMIC DNA]</scope>
    <source>
        <strain evidence="7">M3/6</strain>
    </source>
</reference>
<evidence type="ECO:0000313" key="7">
    <source>
        <dbReference type="EMBL" id="SCD19927.1"/>
    </source>
</evidence>
<evidence type="ECO:0000259" key="6">
    <source>
        <dbReference type="Pfam" id="PF08281"/>
    </source>
</evidence>
<dbReference type="Pfam" id="PF08281">
    <property type="entry name" value="Sigma70_r4_2"/>
    <property type="match status" value="1"/>
</dbReference>
<dbReference type="NCBIfam" id="TIGR02985">
    <property type="entry name" value="Sig70_bacteroi1"/>
    <property type="match status" value="1"/>
</dbReference>
<dbReference type="AlphaFoldDB" id="A0A1R3T5R4"/>
<evidence type="ECO:0000259" key="5">
    <source>
        <dbReference type="Pfam" id="PF04542"/>
    </source>
</evidence>
<evidence type="ECO:0000256" key="1">
    <source>
        <dbReference type="ARBA" id="ARBA00010641"/>
    </source>
</evidence>
<feature type="domain" description="RNA polymerase sigma factor 70 region 4 type 2" evidence="6">
    <location>
        <begin position="118"/>
        <end position="170"/>
    </location>
</feature>